<dbReference type="PANTHER" id="PTHR43840:SF15">
    <property type="entry name" value="MITOCHONDRIAL METAL TRANSPORTER 1-RELATED"/>
    <property type="match status" value="1"/>
</dbReference>
<keyword evidence="3 6" id="KW-0812">Transmembrane</keyword>
<evidence type="ECO:0000259" key="7">
    <source>
        <dbReference type="Pfam" id="PF01545"/>
    </source>
</evidence>
<evidence type="ECO:0000256" key="4">
    <source>
        <dbReference type="ARBA" id="ARBA00022989"/>
    </source>
</evidence>
<accession>A0ABQ6FTY4</accession>
<gene>
    <name evidence="8" type="ORF">KDH_31150</name>
</gene>
<evidence type="ECO:0000256" key="1">
    <source>
        <dbReference type="ARBA" id="ARBA00004141"/>
    </source>
</evidence>
<feature type="transmembrane region" description="Helical" evidence="6">
    <location>
        <begin position="12"/>
        <end position="35"/>
    </location>
</feature>
<dbReference type="SUPFAM" id="SSF161111">
    <property type="entry name" value="Cation efflux protein transmembrane domain-like"/>
    <property type="match status" value="1"/>
</dbReference>
<evidence type="ECO:0000313" key="9">
    <source>
        <dbReference type="Proteomes" id="UP001344906"/>
    </source>
</evidence>
<protein>
    <recommendedName>
        <fullName evidence="7">Cation efflux protein transmembrane domain-containing protein</fullName>
    </recommendedName>
</protein>
<sequence length="98" mass="10354">MSLSKSAQREKTLAAMSSVMAAVGLTGLKILVAVLTGSLGIMAEAAHSGLDLVAALMTFFAVRVADRPADANHNYGHGKVENLSAFWRPYCYWALPSG</sequence>
<dbReference type="InterPro" id="IPR058533">
    <property type="entry name" value="Cation_efflux_TM"/>
</dbReference>
<name>A0ABQ6FTY4_9CHLR</name>
<dbReference type="Proteomes" id="UP001344906">
    <property type="component" value="Unassembled WGS sequence"/>
</dbReference>
<evidence type="ECO:0000256" key="6">
    <source>
        <dbReference type="SAM" id="Phobius"/>
    </source>
</evidence>
<feature type="transmembrane region" description="Helical" evidence="6">
    <location>
        <begin position="41"/>
        <end position="62"/>
    </location>
</feature>
<dbReference type="EMBL" id="BSRI01000002">
    <property type="protein sequence ID" value="GLV56273.1"/>
    <property type="molecule type" value="Genomic_DNA"/>
</dbReference>
<evidence type="ECO:0000256" key="5">
    <source>
        <dbReference type="ARBA" id="ARBA00023136"/>
    </source>
</evidence>
<dbReference type="InterPro" id="IPR027469">
    <property type="entry name" value="Cation_efflux_TMD_sf"/>
</dbReference>
<comment type="subcellular location">
    <subcellularLocation>
        <location evidence="1">Membrane</location>
        <topology evidence="1">Multi-pass membrane protein</topology>
    </subcellularLocation>
</comment>
<evidence type="ECO:0000256" key="3">
    <source>
        <dbReference type="ARBA" id="ARBA00022692"/>
    </source>
</evidence>
<feature type="domain" description="Cation efflux protein transmembrane" evidence="7">
    <location>
        <begin position="18"/>
        <end position="86"/>
    </location>
</feature>
<reference evidence="8 9" key="1">
    <citation type="submission" date="2023-02" db="EMBL/GenBank/DDBJ databases">
        <title>Dictyobacter halimunensis sp. nov., a new member of the class Ktedonobacteria from forest soil in a geothermal area.</title>
        <authorList>
            <person name="Rachmania M.K."/>
            <person name="Ningsih F."/>
            <person name="Sakai Y."/>
            <person name="Yabe S."/>
            <person name="Yokota A."/>
            <person name="Sjamsuridzal W."/>
        </authorList>
    </citation>
    <scope>NUCLEOTIDE SEQUENCE [LARGE SCALE GENOMIC DNA]</scope>
    <source>
        <strain evidence="8 9">S3.2.2.5</strain>
    </source>
</reference>
<dbReference type="Gene3D" id="1.20.1510.10">
    <property type="entry name" value="Cation efflux protein transmembrane domain"/>
    <property type="match status" value="1"/>
</dbReference>
<dbReference type="Pfam" id="PF01545">
    <property type="entry name" value="Cation_efflux"/>
    <property type="match status" value="1"/>
</dbReference>
<evidence type="ECO:0000256" key="2">
    <source>
        <dbReference type="ARBA" id="ARBA00022448"/>
    </source>
</evidence>
<dbReference type="InterPro" id="IPR050291">
    <property type="entry name" value="CDF_Transporter"/>
</dbReference>
<comment type="caution">
    <text evidence="8">The sequence shown here is derived from an EMBL/GenBank/DDBJ whole genome shotgun (WGS) entry which is preliminary data.</text>
</comment>
<keyword evidence="4 6" id="KW-1133">Transmembrane helix</keyword>
<keyword evidence="2" id="KW-0813">Transport</keyword>
<proteinExistence type="predicted"/>
<keyword evidence="9" id="KW-1185">Reference proteome</keyword>
<dbReference type="PANTHER" id="PTHR43840">
    <property type="entry name" value="MITOCHONDRIAL METAL TRANSPORTER 1-RELATED"/>
    <property type="match status" value="1"/>
</dbReference>
<keyword evidence="5 6" id="KW-0472">Membrane</keyword>
<evidence type="ECO:0000313" key="8">
    <source>
        <dbReference type="EMBL" id="GLV56273.1"/>
    </source>
</evidence>
<organism evidence="8 9">
    <name type="scientific">Dictyobacter halimunensis</name>
    <dbReference type="NCBI Taxonomy" id="3026934"/>
    <lineage>
        <taxon>Bacteria</taxon>
        <taxon>Bacillati</taxon>
        <taxon>Chloroflexota</taxon>
        <taxon>Ktedonobacteria</taxon>
        <taxon>Ktedonobacterales</taxon>
        <taxon>Dictyobacteraceae</taxon>
        <taxon>Dictyobacter</taxon>
    </lineage>
</organism>